<dbReference type="OrthoDB" id="1675670at2"/>
<organism evidence="1 2">
    <name type="scientific">Bacillus yapensis</name>
    <dbReference type="NCBI Taxonomy" id="2492960"/>
    <lineage>
        <taxon>Bacteria</taxon>
        <taxon>Bacillati</taxon>
        <taxon>Bacillota</taxon>
        <taxon>Bacilli</taxon>
        <taxon>Bacillales</taxon>
        <taxon>Bacillaceae</taxon>
        <taxon>Bacillus</taxon>
    </lineage>
</organism>
<dbReference type="Pfam" id="PF11553">
    <property type="entry name" value="DUF3231"/>
    <property type="match status" value="2"/>
</dbReference>
<protein>
    <submittedName>
        <fullName evidence="1">DUF3231 family protein</fullName>
    </submittedName>
</protein>
<dbReference type="EMBL" id="RXNT01000015">
    <property type="protein sequence ID" value="RTR28381.1"/>
    <property type="molecule type" value="Genomic_DNA"/>
</dbReference>
<dbReference type="AlphaFoldDB" id="A0A431VYN9"/>
<gene>
    <name evidence="1" type="ORF">EKG37_16640</name>
</gene>
<sequence length="334" mass="38169">MDEIKLKLTSSEIGSLWGEYVNGTAVDIVNRYMVSIIEDEQIKAVFEDAIKTFEKQKQQIATFIINEGFPVPIGFTESDLFKGKQRLFTDIFCLNYLHIMTLHGLLGHSTSLGVSVREDLRYFYDSCDNDGKRMYHQTIDLLLEKGSFQRDPLFYPAQNPEYVSSQDFIDGFFGKGRMLAATEIISISFNLKKSIMAKTLSIAFSQVAQTKEVRKFLEHSEKVADQQIKDFSQILQTDNLPVPKSWETEITTSTDSPFSDKLMLYHTGFLFQAAQAYHGTGLASAMRTDLVATYESTILQNLMLTKKWFNIMVQNKWLEQPPLAPNRKEIAKEI</sequence>
<dbReference type="Gene3D" id="1.20.1260.10">
    <property type="match status" value="2"/>
</dbReference>
<evidence type="ECO:0000313" key="1">
    <source>
        <dbReference type="EMBL" id="RTR28381.1"/>
    </source>
</evidence>
<keyword evidence="2" id="KW-1185">Reference proteome</keyword>
<dbReference type="InterPro" id="IPR012347">
    <property type="entry name" value="Ferritin-like"/>
</dbReference>
<reference evidence="1 2" key="1">
    <citation type="submission" date="2018-12" db="EMBL/GenBank/DDBJ databases">
        <title>Bacillus yapensis draft genome sequence.</title>
        <authorList>
            <person name="Yu L."/>
            <person name="Xu X."/>
            <person name="Tang X."/>
        </authorList>
    </citation>
    <scope>NUCLEOTIDE SEQUENCE [LARGE SCALE GENOMIC DNA]</scope>
    <source>
        <strain evidence="1 2">XXST-01</strain>
    </source>
</reference>
<name>A0A431VYN9_9BACI</name>
<evidence type="ECO:0000313" key="2">
    <source>
        <dbReference type="Proteomes" id="UP000271374"/>
    </source>
</evidence>
<proteinExistence type="predicted"/>
<accession>A0A431VYN9</accession>
<dbReference type="RefSeq" id="WP_126409940.1">
    <property type="nucleotide sequence ID" value="NZ_RXNT01000015.1"/>
</dbReference>
<comment type="caution">
    <text evidence="1">The sequence shown here is derived from an EMBL/GenBank/DDBJ whole genome shotgun (WGS) entry which is preliminary data.</text>
</comment>
<dbReference type="Proteomes" id="UP000271374">
    <property type="component" value="Unassembled WGS sequence"/>
</dbReference>
<dbReference type="InterPro" id="IPR021617">
    <property type="entry name" value="DUF3231"/>
</dbReference>